<dbReference type="InterPro" id="IPR003718">
    <property type="entry name" value="OsmC/Ohr_fam"/>
</dbReference>
<accession>A0A2P7QZR3</accession>
<gene>
    <name evidence="1" type="ORF">C7I55_03610</name>
</gene>
<evidence type="ECO:0000313" key="1">
    <source>
        <dbReference type="EMBL" id="PSJ43454.1"/>
    </source>
</evidence>
<sequence>MSGQRPPIGGTMRKDEEAVFVEETGVGSFQVSVRTGETAFFADEPISVGGLSSGPDPFELVGAALASCTVMTVRLYARRKGWPMRRLSASVRHSRASASGRDRFDLLLRLDPELDADQQARLLDIANRCPVHRLLAASSDIVIETGYSDLPRPVSAPLHARAAETLCRSDEPVSKAA</sequence>
<evidence type="ECO:0000313" key="2">
    <source>
        <dbReference type="Proteomes" id="UP000241167"/>
    </source>
</evidence>
<dbReference type="PANTHER" id="PTHR39624:SF2">
    <property type="entry name" value="OSMC-LIKE PROTEIN"/>
    <property type="match status" value="1"/>
</dbReference>
<dbReference type="Proteomes" id="UP000241167">
    <property type="component" value="Unassembled WGS sequence"/>
</dbReference>
<dbReference type="Gene3D" id="3.30.300.20">
    <property type="match status" value="1"/>
</dbReference>
<dbReference type="SUPFAM" id="SSF82784">
    <property type="entry name" value="OsmC-like"/>
    <property type="match status" value="1"/>
</dbReference>
<keyword evidence="2" id="KW-1185">Reference proteome</keyword>
<dbReference type="InterPro" id="IPR036102">
    <property type="entry name" value="OsmC/Ohrsf"/>
</dbReference>
<dbReference type="Pfam" id="PF02566">
    <property type="entry name" value="OsmC"/>
    <property type="match status" value="1"/>
</dbReference>
<protein>
    <submittedName>
        <fullName evidence="1">Osmotically inducible protein OsmC</fullName>
    </submittedName>
</protein>
<dbReference type="AlphaFoldDB" id="A0A2P7QZR3"/>
<dbReference type="EMBL" id="PXYI01000001">
    <property type="protein sequence ID" value="PSJ43454.1"/>
    <property type="molecule type" value="Genomic_DNA"/>
</dbReference>
<dbReference type="PANTHER" id="PTHR39624">
    <property type="entry name" value="PROTEIN INVOLVED IN RIMO-MEDIATED BETA-METHYLTHIOLATION OF RIBOSOMAL PROTEIN S12 YCAO"/>
    <property type="match status" value="1"/>
</dbReference>
<dbReference type="InterPro" id="IPR015946">
    <property type="entry name" value="KH_dom-like_a/b"/>
</dbReference>
<proteinExistence type="predicted"/>
<reference evidence="1 2" key="1">
    <citation type="submission" date="2018-03" db="EMBL/GenBank/DDBJ databases">
        <title>The draft genome of Sphingosinicella sp. GL-C-18.</title>
        <authorList>
            <person name="Liu L."/>
            <person name="Li L."/>
            <person name="Liang L."/>
            <person name="Zhang X."/>
            <person name="Wang T."/>
        </authorList>
    </citation>
    <scope>NUCLEOTIDE SEQUENCE [LARGE SCALE GENOMIC DNA]</scope>
    <source>
        <strain evidence="1 2">GL-C-18</strain>
    </source>
</reference>
<name>A0A2P7QZR3_9SPHN</name>
<organism evidence="1 2">
    <name type="scientific">Allosphingosinicella deserti</name>
    <dbReference type="NCBI Taxonomy" id="2116704"/>
    <lineage>
        <taxon>Bacteria</taxon>
        <taxon>Pseudomonadati</taxon>
        <taxon>Pseudomonadota</taxon>
        <taxon>Alphaproteobacteria</taxon>
        <taxon>Sphingomonadales</taxon>
        <taxon>Sphingomonadaceae</taxon>
        <taxon>Allosphingosinicella</taxon>
    </lineage>
</organism>
<comment type="caution">
    <text evidence="1">The sequence shown here is derived from an EMBL/GenBank/DDBJ whole genome shotgun (WGS) entry which is preliminary data.</text>
</comment>